<evidence type="ECO:0000256" key="10">
    <source>
        <dbReference type="ARBA" id="ARBA00022884"/>
    </source>
</evidence>
<dbReference type="Gene3D" id="1.10.110.30">
    <property type="match status" value="1"/>
</dbReference>
<comment type="miscellaneous">
    <text evidence="11">A single active site specifically recognizes both ATP and CTP and is responsible for their addition.</text>
</comment>
<dbReference type="Proteomes" id="UP000308230">
    <property type="component" value="Unassembled WGS sequence"/>
</dbReference>
<feature type="domain" description="tRNA nucleotidyltransferase/poly(A) polymerase RNA and SrmB- binding" evidence="13">
    <location>
        <begin position="170"/>
        <end position="228"/>
    </location>
</feature>
<feature type="binding site" evidence="11">
    <location>
        <position position="157"/>
    </location>
    <ligand>
        <name>CTP</name>
        <dbReference type="ChEBI" id="CHEBI:37563"/>
    </ligand>
</feature>
<dbReference type="GO" id="GO:0001680">
    <property type="term" value="P:tRNA 3'-terminal CCA addition"/>
    <property type="evidence" value="ECO:0007669"/>
    <property type="project" value="UniProtKB-UniRule"/>
</dbReference>
<dbReference type="GO" id="GO:0042245">
    <property type="term" value="P:RNA repair"/>
    <property type="evidence" value="ECO:0007669"/>
    <property type="project" value="UniProtKB-KW"/>
</dbReference>
<evidence type="ECO:0000256" key="2">
    <source>
        <dbReference type="ARBA" id="ARBA00022679"/>
    </source>
</evidence>
<evidence type="ECO:0000259" key="12">
    <source>
        <dbReference type="Pfam" id="PF01743"/>
    </source>
</evidence>
<keyword evidence="9 11" id="KW-0460">Magnesium</keyword>
<reference evidence="15 16" key="1">
    <citation type="submission" date="2019-04" db="EMBL/GenBank/DDBJ databases">
        <title>Bacillus caeni sp. nov., a bacterium isolated from mangrove sediment.</title>
        <authorList>
            <person name="Huang H."/>
            <person name="Mo K."/>
            <person name="Hu Y."/>
        </authorList>
    </citation>
    <scope>NUCLEOTIDE SEQUENCE [LARGE SCALE GENOMIC DNA]</scope>
    <source>
        <strain evidence="15 16">HB172195</strain>
    </source>
</reference>
<feature type="domain" description="Poly A polymerase head" evidence="12">
    <location>
        <begin position="22"/>
        <end position="142"/>
    </location>
</feature>
<feature type="binding site" evidence="11">
    <location>
        <position position="160"/>
    </location>
    <ligand>
        <name>CTP</name>
        <dbReference type="ChEBI" id="CHEBI:37563"/>
    </ligand>
</feature>
<feature type="binding site" evidence="11">
    <location>
        <position position="111"/>
    </location>
    <ligand>
        <name>CTP</name>
        <dbReference type="ChEBI" id="CHEBI:37563"/>
    </ligand>
</feature>
<dbReference type="EMBL" id="SWLG01000015">
    <property type="protein sequence ID" value="TLS35890.1"/>
    <property type="molecule type" value="Genomic_DNA"/>
</dbReference>
<dbReference type="NCBIfam" id="NF009814">
    <property type="entry name" value="PRK13299.1"/>
    <property type="match status" value="1"/>
</dbReference>
<gene>
    <name evidence="11" type="primary">cca</name>
    <name evidence="15" type="ORF">FCL54_17995</name>
</gene>
<dbReference type="Pfam" id="PF01743">
    <property type="entry name" value="PolyA_pol"/>
    <property type="match status" value="1"/>
</dbReference>
<comment type="caution">
    <text evidence="15">The sequence shown here is derived from an EMBL/GenBank/DDBJ whole genome shotgun (WGS) entry which is preliminary data.</text>
</comment>
<keyword evidence="10 11" id="KW-0694">RNA-binding</keyword>
<feature type="domain" description="CCA-adding enzyme C-terminal" evidence="14">
    <location>
        <begin position="248"/>
        <end position="387"/>
    </location>
</feature>
<dbReference type="InterPro" id="IPR050264">
    <property type="entry name" value="Bact_CCA-adding_enz_type3_sf"/>
</dbReference>
<dbReference type="PANTHER" id="PTHR46173:SF1">
    <property type="entry name" value="CCA TRNA NUCLEOTIDYLTRANSFERASE 1, MITOCHONDRIAL"/>
    <property type="match status" value="1"/>
</dbReference>
<evidence type="ECO:0000256" key="6">
    <source>
        <dbReference type="ARBA" id="ARBA00022741"/>
    </source>
</evidence>
<feature type="binding site" evidence="11">
    <location>
        <position position="163"/>
    </location>
    <ligand>
        <name>CTP</name>
        <dbReference type="ChEBI" id="CHEBI:37563"/>
    </ligand>
</feature>
<dbReference type="Gene3D" id="3.30.460.10">
    <property type="entry name" value="Beta Polymerase, domain 2"/>
    <property type="match status" value="1"/>
</dbReference>
<dbReference type="Gene3D" id="1.10.246.80">
    <property type="match status" value="1"/>
</dbReference>
<evidence type="ECO:0000256" key="3">
    <source>
        <dbReference type="ARBA" id="ARBA00022694"/>
    </source>
</evidence>
<dbReference type="PANTHER" id="PTHR46173">
    <property type="entry name" value="CCA TRNA NUCLEOTIDYLTRANSFERASE 1, MITOCHONDRIAL"/>
    <property type="match status" value="1"/>
</dbReference>
<keyword evidence="5 11" id="KW-0479">Metal-binding</keyword>
<accession>A0A5R9F0F4</accession>
<evidence type="ECO:0000256" key="5">
    <source>
        <dbReference type="ARBA" id="ARBA00022723"/>
    </source>
</evidence>
<evidence type="ECO:0000256" key="4">
    <source>
        <dbReference type="ARBA" id="ARBA00022695"/>
    </source>
</evidence>
<evidence type="ECO:0000256" key="11">
    <source>
        <dbReference type="HAMAP-Rule" id="MF_01263"/>
    </source>
</evidence>
<evidence type="ECO:0000259" key="13">
    <source>
        <dbReference type="Pfam" id="PF12627"/>
    </source>
</evidence>
<dbReference type="GO" id="GO:0000287">
    <property type="term" value="F:magnesium ion binding"/>
    <property type="evidence" value="ECO:0007669"/>
    <property type="project" value="UniProtKB-UniRule"/>
</dbReference>
<keyword evidence="3 11" id="KW-0819">tRNA processing</keyword>
<dbReference type="InterPro" id="IPR023068">
    <property type="entry name" value="CCA-adding_enz_firmicutes"/>
</dbReference>
<dbReference type="Gene3D" id="1.20.58.560">
    <property type="match status" value="1"/>
</dbReference>
<dbReference type="GO" id="GO:0004810">
    <property type="term" value="F:CCA tRNA nucleotidyltransferase activity"/>
    <property type="evidence" value="ECO:0007669"/>
    <property type="project" value="UniProtKB-UniRule"/>
</dbReference>
<proteinExistence type="inferred from homology"/>
<dbReference type="GO" id="GO:0005524">
    <property type="term" value="F:ATP binding"/>
    <property type="evidence" value="ECO:0007669"/>
    <property type="project" value="UniProtKB-UniRule"/>
</dbReference>
<feature type="binding site" evidence="11">
    <location>
        <position position="27"/>
    </location>
    <ligand>
        <name>CTP</name>
        <dbReference type="ChEBI" id="CHEBI:37563"/>
    </ligand>
</feature>
<feature type="binding site" evidence="11">
    <location>
        <position position="154"/>
    </location>
    <ligand>
        <name>ATP</name>
        <dbReference type="ChEBI" id="CHEBI:30616"/>
    </ligand>
</feature>
<dbReference type="AlphaFoldDB" id="A0A5R9F0F4"/>
<evidence type="ECO:0000256" key="7">
    <source>
        <dbReference type="ARBA" id="ARBA00022800"/>
    </source>
</evidence>
<dbReference type="RefSeq" id="WP_138128326.1">
    <property type="nucleotide sequence ID" value="NZ_SWLG01000015.1"/>
</dbReference>
<dbReference type="OrthoDB" id="9805698at2"/>
<comment type="similarity">
    <text evidence="11">Belongs to the tRNA nucleotidyltransferase/poly(A) polymerase family. Bacterial CCA-adding enzyme type 3 subfamily.</text>
</comment>
<keyword evidence="6 11" id="KW-0547">Nucleotide-binding</keyword>
<comment type="cofactor">
    <cofactor evidence="1 11">
        <name>Mg(2+)</name>
        <dbReference type="ChEBI" id="CHEBI:18420"/>
    </cofactor>
</comment>
<comment type="catalytic activity">
    <reaction evidence="11">
        <text>a tRNA with a 3' CCA end + 2 CTP + ATP = a tRNA with a 3' CCACCA end + 3 diphosphate</text>
        <dbReference type="Rhea" id="RHEA:76235"/>
        <dbReference type="Rhea" id="RHEA-COMP:10468"/>
        <dbReference type="Rhea" id="RHEA-COMP:18655"/>
        <dbReference type="ChEBI" id="CHEBI:30616"/>
        <dbReference type="ChEBI" id="CHEBI:33019"/>
        <dbReference type="ChEBI" id="CHEBI:37563"/>
        <dbReference type="ChEBI" id="CHEBI:83071"/>
        <dbReference type="ChEBI" id="CHEBI:195187"/>
    </reaction>
</comment>
<dbReference type="InterPro" id="IPR002646">
    <property type="entry name" value="PolA_pol_head_dom"/>
</dbReference>
<feature type="binding site" evidence="11">
    <location>
        <position position="30"/>
    </location>
    <ligand>
        <name>ATP</name>
        <dbReference type="ChEBI" id="CHEBI:30616"/>
    </ligand>
</feature>
<keyword evidence="2 11" id="KW-0808">Transferase</keyword>
<protein>
    <recommendedName>
        <fullName evidence="11">CCA-adding enzyme</fullName>
        <ecNumber evidence="11">2.7.7.72</ecNumber>
    </recommendedName>
    <alternativeName>
        <fullName evidence="11">CCA tRNA nucleotidyltransferase</fullName>
    </alternativeName>
    <alternativeName>
        <fullName evidence="11">tRNA CCA-pyrophosphorylase</fullName>
    </alternativeName>
    <alternativeName>
        <fullName evidence="11">tRNA adenylyl-/cytidylyl- transferase</fullName>
    </alternativeName>
    <alternativeName>
        <fullName evidence="11">tRNA nucleotidyltransferase</fullName>
    </alternativeName>
    <alternativeName>
        <fullName evidence="11">tRNA-NT</fullName>
    </alternativeName>
</protein>
<dbReference type="EC" id="2.7.7.72" evidence="11"/>
<dbReference type="InterPro" id="IPR032828">
    <property type="entry name" value="PolyA_RNA-bd"/>
</dbReference>
<feature type="binding site" evidence="11">
    <location>
        <position position="30"/>
    </location>
    <ligand>
        <name>CTP</name>
        <dbReference type="ChEBI" id="CHEBI:37563"/>
    </ligand>
</feature>
<organism evidence="15 16">
    <name type="scientific">Exobacillus caeni</name>
    <dbReference type="NCBI Taxonomy" id="2574798"/>
    <lineage>
        <taxon>Bacteria</taxon>
        <taxon>Bacillati</taxon>
        <taxon>Bacillota</taxon>
        <taxon>Bacilli</taxon>
        <taxon>Bacillales</taxon>
        <taxon>Guptibacillaceae</taxon>
        <taxon>Exobacillus</taxon>
    </lineage>
</organism>
<keyword evidence="8 11" id="KW-0067">ATP-binding</keyword>
<feature type="binding site" evidence="11">
    <location>
        <position position="163"/>
    </location>
    <ligand>
        <name>ATP</name>
        <dbReference type="ChEBI" id="CHEBI:30616"/>
    </ligand>
</feature>
<dbReference type="HAMAP" id="MF_01263">
    <property type="entry name" value="CCA_bact_type3"/>
    <property type="match status" value="1"/>
</dbReference>
<keyword evidence="4 11" id="KW-0548">Nucleotidyltransferase</keyword>
<keyword evidence="16" id="KW-1185">Reference proteome</keyword>
<dbReference type="InterPro" id="IPR032810">
    <property type="entry name" value="CCA-adding_enz_C"/>
</dbReference>
<feature type="binding site" evidence="11">
    <location>
        <position position="160"/>
    </location>
    <ligand>
        <name>ATP</name>
        <dbReference type="ChEBI" id="CHEBI:30616"/>
    </ligand>
</feature>
<comment type="function">
    <text evidence="11">Catalyzes the addition and repair of the essential 3'-terminal CCA sequence in tRNAs without using a nucleic acid template. Adds these three nucleotides in the order of C, C, and A to the tRNA nucleotide-73, using CTP and ATP as substrates and producing inorganic pyrophosphate. tRNA 3'-terminal CCA addition is required both for tRNA processing and repair. Also involved in tRNA surveillance by mediating tandem CCA addition to generate a CCACCA at the 3' terminus of unstable tRNAs. While stable tRNAs receive only 3'-terminal CCA, unstable tRNAs are marked with CCACCA and rapidly degraded.</text>
</comment>
<dbReference type="Pfam" id="PF13735">
    <property type="entry name" value="tRNA_NucTran2_2"/>
    <property type="match status" value="1"/>
</dbReference>
<sequence>MDKIFLEAAELLECLNQNGFEAYFVGGSVRDNLLQKPIHDVDIATSALPDETMELFEHTIPVGIEHGTVIVRHKGKSYEVTTFRKEEDYQDFRRPSAVSFISSIEEDLARRDFTINAIAMDKTGTLVDPFNGREDLKKGIIRTVRKPQDRFKEDPLRIMRAIRFVSQLSFELESSTRKAFEDYAPFLKEIAVERISVEFQKMMTGPSVKNAIRLLLESELHQYLPGLKTKKAGLEKLLKLDMDYLVEDKEHWGILTYVTAENPLEFLKRWKQPSKLIKEVDSILSGVKVVLEDGWSAAELYNYSASYRSIERIAAVITGRKPIHATLEQRIELLPILKRNEIAVNGNDILKWSRKKPGPWVGEFFEQLEKEILNGTIKNEKNDIKRWLEWWQLQ</sequence>
<dbReference type="GO" id="GO:0000049">
    <property type="term" value="F:tRNA binding"/>
    <property type="evidence" value="ECO:0007669"/>
    <property type="project" value="UniProtKB-UniRule"/>
</dbReference>
<feature type="binding site" evidence="11">
    <location>
        <position position="27"/>
    </location>
    <ligand>
        <name>ATP</name>
        <dbReference type="ChEBI" id="CHEBI:30616"/>
    </ligand>
</feature>
<dbReference type="Pfam" id="PF12627">
    <property type="entry name" value="PolyA_pol_RNAbd"/>
    <property type="match status" value="1"/>
</dbReference>
<dbReference type="SUPFAM" id="SSF81891">
    <property type="entry name" value="Poly A polymerase C-terminal region-like"/>
    <property type="match status" value="1"/>
</dbReference>
<feature type="binding site" evidence="11">
    <location>
        <position position="42"/>
    </location>
    <ligand>
        <name>Mg(2+)</name>
        <dbReference type="ChEBI" id="CHEBI:18420"/>
    </ligand>
</feature>
<dbReference type="InterPro" id="IPR043519">
    <property type="entry name" value="NT_sf"/>
</dbReference>
<feature type="binding site" evidence="11">
    <location>
        <position position="157"/>
    </location>
    <ligand>
        <name>ATP</name>
        <dbReference type="ChEBI" id="CHEBI:30616"/>
    </ligand>
</feature>
<dbReference type="GO" id="GO:0160016">
    <property type="term" value="F:CCACCA tRNA nucleotidyltransferase activity"/>
    <property type="evidence" value="ECO:0007669"/>
    <property type="project" value="RHEA"/>
</dbReference>
<comment type="catalytic activity">
    <reaction evidence="11">
        <text>a tRNA precursor + 2 CTP + ATP = a tRNA with a 3' CCA end + 3 diphosphate</text>
        <dbReference type="Rhea" id="RHEA:14433"/>
        <dbReference type="Rhea" id="RHEA-COMP:10465"/>
        <dbReference type="Rhea" id="RHEA-COMP:10468"/>
        <dbReference type="ChEBI" id="CHEBI:30616"/>
        <dbReference type="ChEBI" id="CHEBI:33019"/>
        <dbReference type="ChEBI" id="CHEBI:37563"/>
        <dbReference type="ChEBI" id="CHEBI:74896"/>
        <dbReference type="ChEBI" id="CHEBI:83071"/>
        <dbReference type="EC" id="2.7.7.72"/>
    </reaction>
</comment>
<feature type="binding site" evidence="11">
    <location>
        <position position="154"/>
    </location>
    <ligand>
        <name>CTP</name>
        <dbReference type="ChEBI" id="CHEBI:37563"/>
    </ligand>
</feature>
<name>A0A5R9F0F4_9BACL</name>
<evidence type="ECO:0000313" key="16">
    <source>
        <dbReference type="Proteomes" id="UP000308230"/>
    </source>
</evidence>
<keyword evidence="7 11" id="KW-0692">RNA repair</keyword>
<evidence type="ECO:0000256" key="1">
    <source>
        <dbReference type="ARBA" id="ARBA00001946"/>
    </source>
</evidence>
<feature type="binding site" evidence="11">
    <location>
        <position position="111"/>
    </location>
    <ligand>
        <name>ATP</name>
        <dbReference type="ChEBI" id="CHEBI:30616"/>
    </ligand>
</feature>
<dbReference type="SUPFAM" id="SSF81301">
    <property type="entry name" value="Nucleotidyltransferase"/>
    <property type="match status" value="1"/>
</dbReference>
<evidence type="ECO:0000313" key="15">
    <source>
        <dbReference type="EMBL" id="TLS35890.1"/>
    </source>
</evidence>
<evidence type="ECO:0000259" key="14">
    <source>
        <dbReference type="Pfam" id="PF13735"/>
    </source>
</evidence>
<dbReference type="CDD" id="cd05398">
    <property type="entry name" value="NT_ClassII-CCAase"/>
    <property type="match status" value="1"/>
</dbReference>
<feature type="binding site" evidence="11">
    <location>
        <position position="40"/>
    </location>
    <ligand>
        <name>Mg(2+)</name>
        <dbReference type="ChEBI" id="CHEBI:18420"/>
    </ligand>
</feature>
<comment type="subunit">
    <text evidence="11">Homodimer.</text>
</comment>
<evidence type="ECO:0000256" key="8">
    <source>
        <dbReference type="ARBA" id="ARBA00022840"/>
    </source>
</evidence>
<evidence type="ECO:0000256" key="9">
    <source>
        <dbReference type="ARBA" id="ARBA00022842"/>
    </source>
</evidence>